<keyword evidence="1" id="KW-0863">Zinc-finger</keyword>
<keyword evidence="4" id="KW-1185">Reference proteome</keyword>
<evidence type="ECO:0000256" key="1">
    <source>
        <dbReference type="PROSITE-ProRule" id="PRU00042"/>
    </source>
</evidence>
<evidence type="ECO:0000313" key="4">
    <source>
        <dbReference type="Proteomes" id="UP000248423"/>
    </source>
</evidence>
<dbReference type="EMBL" id="KZ826327">
    <property type="protein sequence ID" value="PYI09409.1"/>
    <property type="molecule type" value="Genomic_DNA"/>
</dbReference>
<name>A0A319F284_ASPSB</name>
<dbReference type="VEuPathDB" id="FungiDB:BO78DRAFT_415685"/>
<dbReference type="InterPro" id="IPR036236">
    <property type="entry name" value="Znf_C2H2_sf"/>
</dbReference>
<sequence>MSFSSIAHSAWVDEDSWSRDAQLFPGLWTPFANVHMNENTTEWGSHDAALTNTRHTHKADRHNPVPTIATNNTGHVFIQRPPNSEGGLHPLNMVDAINMSYDSLPHNPLSTYPPAEPNALAMVATNTALPNMQTPVQRRDHAVQFYSDHSGNVASRLGFTRQANSGPFQAAPNISPSLGEMHGRGRIRSVAHPCLWKDCTKRFKRRADLKRHVMSIHVSPGSFGCLSCERVCNRKDNLVSHMWNSHGLRISGTTMRRVQI</sequence>
<evidence type="ECO:0000259" key="2">
    <source>
        <dbReference type="PROSITE" id="PS50157"/>
    </source>
</evidence>
<keyword evidence="1" id="KW-0862">Zinc</keyword>
<dbReference type="Gene3D" id="3.30.160.60">
    <property type="entry name" value="Classic Zinc Finger"/>
    <property type="match status" value="1"/>
</dbReference>
<dbReference type="InterPro" id="IPR013087">
    <property type="entry name" value="Znf_C2H2_type"/>
</dbReference>
<dbReference type="Proteomes" id="UP000248423">
    <property type="component" value="Unassembled WGS sequence"/>
</dbReference>
<dbReference type="AlphaFoldDB" id="A0A319F284"/>
<accession>A0A319F284</accession>
<proteinExistence type="predicted"/>
<gene>
    <name evidence="3" type="ORF">BO78DRAFT_415685</name>
</gene>
<keyword evidence="1" id="KW-0479">Metal-binding</keyword>
<dbReference type="STRING" id="1448318.A0A319F284"/>
<dbReference type="GO" id="GO:0008270">
    <property type="term" value="F:zinc ion binding"/>
    <property type="evidence" value="ECO:0007669"/>
    <property type="project" value="UniProtKB-KW"/>
</dbReference>
<dbReference type="SUPFAM" id="SSF57667">
    <property type="entry name" value="beta-beta-alpha zinc fingers"/>
    <property type="match status" value="1"/>
</dbReference>
<evidence type="ECO:0000313" key="3">
    <source>
        <dbReference type="EMBL" id="PYI09409.1"/>
    </source>
</evidence>
<dbReference type="OrthoDB" id="2687452at2759"/>
<dbReference type="PROSITE" id="PS50157">
    <property type="entry name" value="ZINC_FINGER_C2H2_2"/>
    <property type="match status" value="1"/>
</dbReference>
<dbReference type="PROSITE" id="PS00028">
    <property type="entry name" value="ZINC_FINGER_C2H2_1"/>
    <property type="match status" value="2"/>
</dbReference>
<protein>
    <recommendedName>
        <fullName evidence="2">C2H2-type domain-containing protein</fullName>
    </recommendedName>
</protein>
<feature type="domain" description="C2H2-type" evidence="2">
    <location>
        <begin position="192"/>
        <end position="222"/>
    </location>
</feature>
<dbReference type="SMART" id="SM00355">
    <property type="entry name" value="ZnF_C2H2"/>
    <property type="match status" value="2"/>
</dbReference>
<reference evidence="3 4" key="1">
    <citation type="submission" date="2018-02" db="EMBL/GenBank/DDBJ databases">
        <title>The genomes of Aspergillus section Nigri reveals drivers in fungal speciation.</title>
        <authorList>
            <consortium name="DOE Joint Genome Institute"/>
            <person name="Vesth T.C."/>
            <person name="Nybo J."/>
            <person name="Theobald S."/>
            <person name="Brandl J."/>
            <person name="Frisvad J.C."/>
            <person name="Nielsen K.F."/>
            <person name="Lyhne E.K."/>
            <person name="Kogle M.E."/>
            <person name="Kuo A."/>
            <person name="Riley R."/>
            <person name="Clum A."/>
            <person name="Nolan M."/>
            <person name="Lipzen A."/>
            <person name="Salamov A."/>
            <person name="Henrissat B."/>
            <person name="Wiebenga A."/>
            <person name="De vries R.P."/>
            <person name="Grigoriev I.V."/>
            <person name="Mortensen U.H."/>
            <person name="Andersen M.R."/>
            <person name="Baker S.E."/>
        </authorList>
    </citation>
    <scope>NUCLEOTIDE SEQUENCE [LARGE SCALE GENOMIC DNA]</scope>
    <source>
        <strain evidence="3 4">CBS 121057</strain>
    </source>
</reference>
<organism evidence="3 4">
    <name type="scientific">Aspergillus sclerotiicarbonarius (strain CBS 121057 / IBT 28362)</name>
    <dbReference type="NCBI Taxonomy" id="1448318"/>
    <lineage>
        <taxon>Eukaryota</taxon>
        <taxon>Fungi</taxon>
        <taxon>Dikarya</taxon>
        <taxon>Ascomycota</taxon>
        <taxon>Pezizomycotina</taxon>
        <taxon>Eurotiomycetes</taxon>
        <taxon>Eurotiomycetidae</taxon>
        <taxon>Eurotiales</taxon>
        <taxon>Aspergillaceae</taxon>
        <taxon>Aspergillus</taxon>
        <taxon>Aspergillus subgen. Circumdati</taxon>
    </lineage>
</organism>